<dbReference type="RefSeq" id="WP_084936745.1">
    <property type="nucleotide sequence ID" value="NZ_MLFR01000030.1"/>
</dbReference>
<dbReference type="OrthoDB" id="6540211at2"/>
<dbReference type="Proteomes" id="UP000193558">
    <property type="component" value="Unassembled WGS sequence"/>
</dbReference>
<dbReference type="eggNOG" id="ENOG502ZDXA">
    <property type="taxonomic scope" value="Bacteria"/>
</dbReference>
<reference evidence="2 3" key="1">
    <citation type="journal article" date="2017" name="Antonie Van Leeuwenhoek">
        <title>Phylogenomic resolution of the bacterial genus Pantoea and its relationship with Erwinia and Tatumella.</title>
        <authorList>
            <person name="Palmer M."/>
            <person name="Steenkamp E.T."/>
            <person name="Coetzee M.P."/>
            <person name="Chan W.Y."/>
            <person name="van Zyl E."/>
            <person name="De Maayer P."/>
            <person name="Coutinho T.A."/>
            <person name="Blom J."/>
            <person name="Smits T.H."/>
            <person name="Duffy B."/>
            <person name="Venter S.N."/>
        </authorList>
    </citation>
    <scope>NUCLEOTIDE SEQUENCE [LARGE SCALE GENOMIC DNA]</scope>
    <source>
        <strain evidence="2 3">LMG 26275</strain>
    </source>
</reference>
<feature type="chain" id="PRO_5012574976" description="Lysozyme inhibitor LprI N-terminal domain-containing protein" evidence="1">
    <location>
        <begin position="20"/>
        <end position="115"/>
    </location>
</feature>
<organism evidence="2 3">
    <name type="scientific">Pantoea rwandensis</name>
    <dbReference type="NCBI Taxonomy" id="1076550"/>
    <lineage>
        <taxon>Bacteria</taxon>
        <taxon>Pseudomonadati</taxon>
        <taxon>Pseudomonadota</taxon>
        <taxon>Gammaproteobacteria</taxon>
        <taxon>Enterobacterales</taxon>
        <taxon>Erwiniaceae</taxon>
        <taxon>Pantoea</taxon>
    </lineage>
</organism>
<accession>A0A1X1CRL9</accession>
<sequence length="115" mass="12723">MKAILIALVGLSLSASVFAADGDNTSEENVYASQLCHLVSSEKKTSDLDTYTAKMKSQLAASQSSSAMDKPEFNEETAQEVISAWMELGEDERAQLRHNQQQCEQTVMTQFQQQD</sequence>
<name>A0A1X1CRL9_9GAMM</name>
<evidence type="ECO:0000313" key="2">
    <source>
        <dbReference type="EMBL" id="ORM66984.1"/>
    </source>
</evidence>
<dbReference type="STRING" id="1076550.LH22_03475"/>
<dbReference type="AlphaFoldDB" id="A0A1X1CRL9"/>
<comment type="caution">
    <text evidence="2">The sequence shown here is derived from an EMBL/GenBank/DDBJ whole genome shotgun (WGS) entry which is preliminary data.</text>
</comment>
<evidence type="ECO:0000256" key="1">
    <source>
        <dbReference type="SAM" id="SignalP"/>
    </source>
</evidence>
<protein>
    <recommendedName>
        <fullName evidence="4">Lysozyme inhibitor LprI N-terminal domain-containing protein</fullName>
    </recommendedName>
</protein>
<evidence type="ECO:0008006" key="4">
    <source>
        <dbReference type="Google" id="ProtNLM"/>
    </source>
</evidence>
<feature type="signal peptide" evidence="1">
    <location>
        <begin position="1"/>
        <end position="19"/>
    </location>
</feature>
<evidence type="ECO:0000313" key="3">
    <source>
        <dbReference type="Proteomes" id="UP000193558"/>
    </source>
</evidence>
<keyword evidence="1" id="KW-0732">Signal</keyword>
<dbReference type="EMBL" id="MLFR01000030">
    <property type="protein sequence ID" value="ORM66984.1"/>
    <property type="molecule type" value="Genomic_DNA"/>
</dbReference>
<proteinExistence type="predicted"/>
<gene>
    <name evidence="2" type="ORF">HA51_21645</name>
</gene>